<evidence type="ECO:0000313" key="7">
    <source>
        <dbReference type="Proteomes" id="UP000242188"/>
    </source>
</evidence>
<evidence type="ECO:0000256" key="3">
    <source>
        <dbReference type="SAM" id="MobiDB-lite"/>
    </source>
</evidence>
<dbReference type="Proteomes" id="UP000242188">
    <property type="component" value="Unassembled WGS sequence"/>
</dbReference>
<dbReference type="GO" id="GO:0004197">
    <property type="term" value="F:cysteine-type endopeptidase activity"/>
    <property type="evidence" value="ECO:0007669"/>
    <property type="project" value="InterPro"/>
</dbReference>
<dbReference type="GO" id="GO:0006508">
    <property type="term" value="P:proteolysis"/>
    <property type="evidence" value="ECO:0007669"/>
    <property type="project" value="InterPro"/>
</dbReference>
<dbReference type="InterPro" id="IPR011600">
    <property type="entry name" value="Pept_C14_caspase"/>
</dbReference>
<dbReference type="PRINTS" id="PR00376">
    <property type="entry name" value="IL1BCENZYME"/>
</dbReference>
<dbReference type="InterPro" id="IPR015917">
    <property type="entry name" value="Pept_C14A"/>
</dbReference>
<dbReference type="PANTHER" id="PTHR47901">
    <property type="entry name" value="CASPASE RECRUITMENT DOMAIN-CONTAINING PROTEIN 18"/>
    <property type="match status" value="1"/>
</dbReference>
<dbReference type="Gene3D" id="3.40.50.1460">
    <property type="match status" value="1"/>
</dbReference>
<dbReference type="PANTHER" id="PTHR47901:SF3">
    <property type="entry name" value="CASPASE-1"/>
    <property type="match status" value="1"/>
</dbReference>
<evidence type="ECO:0000313" key="6">
    <source>
        <dbReference type="EMBL" id="OWF53784.1"/>
    </source>
</evidence>
<evidence type="ECO:0000259" key="4">
    <source>
        <dbReference type="PROSITE" id="PS50207"/>
    </source>
</evidence>
<name>A0A210QYH8_MIZYE</name>
<dbReference type="Pfam" id="PF00656">
    <property type="entry name" value="Peptidase_C14"/>
    <property type="match status" value="1"/>
</dbReference>
<feature type="domain" description="Caspase family p20" evidence="5">
    <location>
        <begin position="58"/>
        <end position="181"/>
    </location>
</feature>
<dbReference type="PROSITE" id="PS50207">
    <property type="entry name" value="CASPASE_P10"/>
    <property type="match status" value="1"/>
</dbReference>
<evidence type="ECO:0000259" key="5">
    <source>
        <dbReference type="PROSITE" id="PS50208"/>
    </source>
</evidence>
<protein>
    <submittedName>
        <fullName evidence="6">Caspase-3</fullName>
    </submittedName>
</protein>
<dbReference type="GO" id="GO:0097169">
    <property type="term" value="C:AIM2 inflammasome complex"/>
    <property type="evidence" value="ECO:0007669"/>
    <property type="project" value="TreeGrafter"/>
</dbReference>
<comment type="caution">
    <text evidence="6">The sequence shown here is derived from an EMBL/GenBank/DDBJ whole genome shotgun (WGS) entry which is preliminary data.</text>
</comment>
<comment type="similarity">
    <text evidence="1 2">Belongs to the peptidase C14A family.</text>
</comment>
<dbReference type="InterPro" id="IPR001309">
    <property type="entry name" value="Pept_C14_p20"/>
</dbReference>
<dbReference type="SMART" id="SM00115">
    <property type="entry name" value="CASc"/>
    <property type="match status" value="1"/>
</dbReference>
<organism evidence="6 7">
    <name type="scientific">Mizuhopecten yessoensis</name>
    <name type="common">Japanese scallop</name>
    <name type="synonym">Patinopecten yessoensis</name>
    <dbReference type="NCBI Taxonomy" id="6573"/>
    <lineage>
        <taxon>Eukaryota</taxon>
        <taxon>Metazoa</taxon>
        <taxon>Spiralia</taxon>
        <taxon>Lophotrochozoa</taxon>
        <taxon>Mollusca</taxon>
        <taxon>Bivalvia</taxon>
        <taxon>Autobranchia</taxon>
        <taxon>Pteriomorphia</taxon>
        <taxon>Pectinida</taxon>
        <taxon>Pectinoidea</taxon>
        <taxon>Pectinidae</taxon>
        <taxon>Mizuhopecten</taxon>
    </lineage>
</organism>
<dbReference type="PROSITE" id="PS50208">
    <property type="entry name" value="CASPASE_P20"/>
    <property type="match status" value="1"/>
</dbReference>
<dbReference type="AlphaFoldDB" id="A0A210QYH8"/>
<evidence type="ECO:0000256" key="2">
    <source>
        <dbReference type="RuleBase" id="RU003971"/>
    </source>
</evidence>
<dbReference type="SUPFAM" id="SSF52129">
    <property type="entry name" value="Caspase-like"/>
    <property type="match status" value="1"/>
</dbReference>
<dbReference type="GO" id="GO:0072557">
    <property type="term" value="C:IPAF inflammasome complex"/>
    <property type="evidence" value="ECO:0007669"/>
    <property type="project" value="TreeGrafter"/>
</dbReference>
<keyword evidence="7" id="KW-1185">Reference proteome</keyword>
<sequence>MQVNQDAADTVPLQPNEGLPLPQPGPEMVYNRNPDVDPEEPAVNRSDLEALEYKTCDQPGYAVVINNRAFNGRGLHDRSGTDRDASNLINRFDEFGYHTVHLVDMSKEELMAELRRIASLDHKDHSAFFCAILTHGNKDGLWATDSQMKLTDLTDIFDAENCQTLLNKPKVFIVQACRGDEEGKPVVIRVLNEDRVVADALPNEPVDMEIPEEPVEPTSVDILTIPANMDFLFIHATVEGKKAWRNTASGTPFIGKFCDELQTLLNGQGQVTE</sequence>
<reference evidence="6 7" key="1">
    <citation type="journal article" date="2017" name="Nat. Ecol. Evol.">
        <title>Scallop genome provides insights into evolution of bilaterian karyotype and development.</title>
        <authorList>
            <person name="Wang S."/>
            <person name="Zhang J."/>
            <person name="Jiao W."/>
            <person name="Li J."/>
            <person name="Xun X."/>
            <person name="Sun Y."/>
            <person name="Guo X."/>
            <person name="Huan P."/>
            <person name="Dong B."/>
            <person name="Zhang L."/>
            <person name="Hu X."/>
            <person name="Sun X."/>
            <person name="Wang J."/>
            <person name="Zhao C."/>
            <person name="Wang Y."/>
            <person name="Wang D."/>
            <person name="Huang X."/>
            <person name="Wang R."/>
            <person name="Lv J."/>
            <person name="Li Y."/>
            <person name="Zhang Z."/>
            <person name="Liu B."/>
            <person name="Lu W."/>
            <person name="Hui Y."/>
            <person name="Liang J."/>
            <person name="Zhou Z."/>
            <person name="Hou R."/>
            <person name="Li X."/>
            <person name="Liu Y."/>
            <person name="Li H."/>
            <person name="Ning X."/>
            <person name="Lin Y."/>
            <person name="Zhao L."/>
            <person name="Xing Q."/>
            <person name="Dou J."/>
            <person name="Li Y."/>
            <person name="Mao J."/>
            <person name="Guo H."/>
            <person name="Dou H."/>
            <person name="Li T."/>
            <person name="Mu C."/>
            <person name="Jiang W."/>
            <person name="Fu Q."/>
            <person name="Fu X."/>
            <person name="Miao Y."/>
            <person name="Liu J."/>
            <person name="Yu Q."/>
            <person name="Li R."/>
            <person name="Liao H."/>
            <person name="Li X."/>
            <person name="Kong Y."/>
            <person name="Jiang Z."/>
            <person name="Chourrout D."/>
            <person name="Li R."/>
            <person name="Bao Z."/>
        </authorList>
    </citation>
    <scope>NUCLEOTIDE SEQUENCE [LARGE SCALE GENOMIC DNA]</scope>
    <source>
        <strain evidence="6 7">PY_sf001</strain>
    </source>
</reference>
<dbReference type="InterPro" id="IPR002398">
    <property type="entry name" value="Pept_C14"/>
</dbReference>
<dbReference type="OrthoDB" id="6135374at2759"/>
<dbReference type="SMR" id="A0A210QYH8"/>
<dbReference type="GO" id="GO:0072559">
    <property type="term" value="C:NLRP3 inflammasome complex"/>
    <property type="evidence" value="ECO:0007669"/>
    <property type="project" value="TreeGrafter"/>
</dbReference>
<dbReference type="InterPro" id="IPR002138">
    <property type="entry name" value="Pept_C14_p10"/>
</dbReference>
<feature type="region of interest" description="Disordered" evidence="3">
    <location>
        <begin position="1"/>
        <end position="40"/>
    </location>
</feature>
<dbReference type="InterPro" id="IPR033139">
    <property type="entry name" value="Caspase_cys_AS"/>
</dbReference>
<dbReference type="EMBL" id="NEDP02001215">
    <property type="protein sequence ID" value="OWF53784.1"/>
    <property type="molecule type" value="Genomic_DNA"/>
</dbReference>
<feature type="domain" description="Caspase family p10" evidence="4">
    <location>
        <begin position="221"/>
        <end position="262"/>
    </location>
</feature>
<evidence type="ECO:0000256" key="1">
    <source>
        <dbReference type="ARBA" id="ARBA00010134"/>
    </source>
</evidence>
<gene>
    <name evidence="6" type="ORF">KP79_PYT08453</name>
</gene>
<dbReference type="InterPro" id="IPR029030">
    <property type="entry name" value="Caspase-like_dom_sf"/>
</dbReference>
<accession>A0A210QYH8</accession>
<dbReference type="STRING" id="6573.A0A210QYH8"/>
<dbReference type="PROSITE" id="PS01122">
    <property type="entry name" value="CASPASE_CYS"/>
    <property type="match status" value="1"/>
</dbReference>
<proteinExistence type="inferred from homology"/>